<accession>A0A4Z0A7V5</accession>
<dbReference type="Pfam" id="PF02230">
    <property type="entry name" value="Abhydrolase_2"/>
    <property type="match status" value="1"/>
</dbReference>
<dbReference type="GO" id="GO:0008474">
    <property type="term" value="F:palmitoyl-(protein) hydrolase activity"/>
    <property type="evidence" value="ECO:0007669"/>
    <property type="project" value="UniProtKB-EC"/>
</dbReference>
<evidence type="ECO:0000256" key="1">
    <source>
        <dbReference type="ARBA" id="ARBA00006499"/>
    </source>
</evidence>
<comment type="similarity">
    <text evidence="1">Belongs to the AB hydrolase superfamily. AB hydrolase 2 family.</text>
</comment>
<dbReference type="GO" id="GO:0006631">
    <property type="term" value="P:fatty acid metabolic process"/>
    <property type="evidence" value="ECO:0007669"/>
    <property type="project" value="UniProtKB-KW"/>
</dbReference>
<feature type="domain" description="Phospholipase/carboxylesterase/thioesterase" evidence="10">
    <location>
        <begin position="12"/>
        <end position="218"/>
    </location>
</feature>
<gene>
    <name evidence="11" type="ORF">EWM64_g1655</name>
</gene>
<evidence type="ECO:0000256" key="3">
    <source>
        <dbReference type="ARBA" id="ARBA00014923"/>
    </source>
</evidence>
<keyword evidence="5" id="KW-0378">Hydrolase</keyword>
<evidence type="ECO:0000256" key="6">
    <source>
        <dbReference type="ARBA" id="ARBA00022832"/>
    </source>
</evidence>
<evidence type="ECO:0000256" key="9">
    <source>
        <dbReference type="ARBA" id="ARBA00047337"/>
    </source>
</evidence>
<dbReference type="EMBL" id="SFCI01000116">
    <property type="protein sequence ID" value="TFY82354.1"/>
    <property type="molecule type" value="Genomic_DNA"/>
</dbReference>
<dbReference type="PANTHER" id="PTHR10655:SF17">
    <property type="entry name" value="LYSOPHOSPHOLIPASE-LIKE PROTEIN 1"/>
    <property type="match status" value="1"/>
</dbReference>
<keyword evidence="12" id="KW-1185">Reference proteome</keyword>
<dbReference type="InterPro" id="IPR003140">
    <property type="entry name" value="PLipase/COase/thioEstase"/>
</dbReference>
<dbReference type="EC" id="3.1.2.22" evidence="2"/>
<dbReference type="Proteomes" id="UP000298061">
    <property type="component" value="Unassembled WGS sequence"/>
</dbReference>
<reference evidence="11 12" key="1">
    <citation type="submission" date="2019-02" db="EMBL/GenBank/DDBJ databases">
        <title>Genome sequencing of the rare red list fungi Hericium alpestre (H. flagellum).</title>
        <authorList>
            <person name="Buettner E."/>
            <person name="Kellner H."/>
        </authorList>
    </citation>
    <scope>NUCLEOTIDE SEQUENCE [LARGE SCALE GENOMIC DNA]</scope>
    <source>
        <strain evidence="11 12">DSM 108284</strain>
    </source>
</reference>
<evidence type="ECO:0000256" key="8">
    <source>
        <dbReference type="ARBA" id="ARBA00031195"/>
    </source>
</evidence>
<comment type="function">
    <text evidence="7">Hydrolyzes fatty acids from S-acylated cysteine residues in proteins with a strong preference for palmitoylated G-alpha proteins over other acyl substrates. Mediates the deacylation of G-alpha proteins such as GPA1 in vivo, but has weak or no activity toward palmitoylated Ras proteins. Has weak lysophospholipase activity in vitro; however such activity may not exist in vivo.</text>
</comment>
<proteinExistence type="inferred from homology"/>
<keyword evidence="6" id="KW-0276">Fatty acid metabolism</keyword>
<evidence type="ECO:0000313" key="11">
    <source>
        <dbReference type="EMBL" id="TFY82354.1"/>
    </source>
</evidence>
<evidence type="ECO:0000259" key="10">
    <source>
        <dbReference type="Pfam" id="PF02230"/>
    </source>
</evidence>
<dbReference type="InterPro" id="IPR050565">
    <property type="entry name" value="LYPA1-2/EST-like"/>
</dbReference>
<evidence type="ECO:0000256" key="5">
    <source>
        <dbReference type="ARBA" id="ARBA00022801"/>
    </source>
</evidence>
<organism evidence="11 12">
    <name type="scientific">Hericium alpestre</name>
    <dbReference type="NCBI Taxonomy" id="135208"/>
    <lineage>
        <taxon>Eukaryota</taxon>
        <taxon>Fungi</taxon>
        <taxon>Dikarya</taxon>
        <taxon>Basidiomycota</taxon>
        <taxon>Agaricomycotina</taxon>
        <taxon>Agaricomycetes</taxon>
        <taxon>Russulales</taxon>
        <taxon>Hericiaceae</taxon>
        <taxon>Hericium</taxon>
    </lineage>
</organism>
<keyword evidence="6" id="KW-0443">Lipid metabolism</keyword>
<sequence>MTASVLRFPATQSRQATVIFLHGLGQTTEVWRATMHWFFRQFPNIEWILPQAFSKPVSYNQGQLRASWFDIGNLPPGYLEWDEAGISQAIGSIEGIIQAEVHRGVDSRKIVLMGFSQGAALSLMVGLTSLHELGGVASLSGWIPHRMREHIIQTDPSLPVFWGYGINDTDIPPYYSEEAMGFLRDVLRFPAHLLCFKGYQGLGHSVSTEEMNDLTNWLLRVSRLQPVVNGIRTV</sequence>
<dbReference type="SUPFAM" id="SSF53474">
    <property type="entry name" value="alpha/beta-Hydrolases"/>
    <property type="match status" value="1"/>
</dbReference>
<dbReference type="GO" id="GO:0005737">
    <property type="term" value="C:cytoplasm"/>
    <property type="evidence" value="ECO:0007669"/>
    <property type="project" value="TreeGrafter"/>
</dbReference>
<keyword evidence="4" id="KW-0719">Serine esterase</keyword>
<evidence type="ECO:0000256" key="2">
    <source>
        <dbReference type="ARBA" id="ARBA00012423"/>
    </source>
</evidence>
<dbReference type="InterPro" id="IPR029058">
    <property type="entry name" value="AB_hydrolase_fold"/>
</dbReference>
<dbReference type="GO" id="GO:0052689">
    <property type="term" value="F:carboxylic ester hydrolase activity"/>
    <property type="evidence" value="ECO:0007669"/>
    <property type="project" value="UniProtKB-KW"/>
</dbReference>
<comment type="catalytic activity">
    <reaction evidence="9">
        <text>S-hexadecanoyl-L-cysteinyl-[protein] + H2O = L-cysteinyl-[protein] + hexadecanoate + H(+)</text>
        <dbReference type="Rhea" id="RHEA:19233"/>
        <dbReference type="Rhea" id="RHEA-COMP:10131"/>
        <dbReference type="Rhea" id="RHEA-COMP:11032"/>
        <dbReference type="ChEBI" id="CHEBI:7896"/>
        <dbReference type="ChEBI" id="CHEBI:15377"/>
        <dbReference type="ChEBI" id="CHEBI:15378"/>
        <dbReference type="ChEBI" id="CHEBI:29950"/>
        <dbReference type="ChEBI" id="CHEBI:74151"/>
        <dbReference type="EC" id="3.1.2.22"/>
    </reaction>
</comment>
<dbReference type="PANTHER" id="PTHR10655">
    <property type="entry name" value="LYSOPHOSPHOLIPASE-RELATED"/>
    <property type="match status" value="1"/>
</dbReference>
<name>A0A4Z0A7V5_9AGAM</name>
<comment type="caution">
    <text evidence="11">The sequence shown here is derived from an EMBL/GenBank/DDBJ whole genome shotgun (WGS) entry which is preliminary data.</text>
</comment>
<dbReference type="OrthoDB" id="2418081at2759"/>
<dbReference type="Gene3D" id="3.40.50.1820">
    <property type="entry name" value="alpha/beta hydrolase"/>
    <property type="match status" value="1"/>
</dbReference>
<protein>
    <recommendedName>
        <fullName evidence="3">Acyl-protein thioesterase 1</fullName>
        <ecNumber evidence="2">3.1.2.22</ecNumber>
    </recommendedName>
    <alternativeName>
        <fullName evidence="8">Palmitoyl-protein hydrolase</fullName>
    </alternativeName>
</protein>
<evidence type="ECO:0000256" key="4">
    <source>
        <dbReference type="ARBA" id="ARBA00022487"/>
    </source>
</evidence>
<evidence type="ECO:0000256" key="7">
    <source>
        <dbReference type="ARBA" id="ARBA00029392"/>
    </source>
</evidence>
<dbReference type="STRING" id="135208.A0A4Z0A7V5"/>
<dbReference type="AlphaFoldDB" id="A0A4Z0A7V5"/>
<evidence type="ECO:0000313" key="12">
    <source>
        <dbReference type="Proteomes" id="UP000298061"/>
    </source>
</evidence>